<dbReference type="EMBL" id="JAEKPD010000014">
    <property type="protein sequence ID" value="MBJ3763844.1"/>
    <property type="molecule type" value="Genomic_DNA"/>
</dbReference>
<protein>
    <submittedName>
        <fullName evidence="9">Ribonuclease E/G</fullName>
    </submittedName>
</protein>
<keyword evidence="6" id="KW-0460">Magnesium</keyword>
<dbReference type="GO" id="GO:0003723">
    <property type="term" value="F:RNA binding"/>
    <property type="evidence" value="ECO:0007669"/>
    <property type="project" value="UniProtKB-KW"/>
</dbReference>
<evidence type="ECO:0000313" key="9">
    <source>
        <dbReference type="EMBL" id="MBJ3763844.1"/>
    </source>
</evidence>
<organism evidence="9 10">
    <name type="scientific">Palleronia pontilimi</name>
    <dbReference type="NCBI Taxonomy" id="1964209"/>
    <lineage>
        <taxon>Bacteria</taxon>
        <taxon>Pseudomonadati</taxon>
        <taxon>Pseudomonadota</taxon>
        <taxon>Alphaproteobacteria</taxon>
        <taxon>Rhodobacterales</taxon>
        <taxon>Roseobacteraceae</taxon>
        <taxon>Palleronia</taxon>
    </lineage>
</organism>
<feature type="domain" description="RNA-binding protein AU-1/Ribonuclease E/G" evidence="8">
    <location>
        <begin position="213"/>
        <end position="333"/>
    </location>
</feature>
<evidence type="ECO:0000256" key="2">
    <source>
        <dbReference type="ARBA" id="ARBA00022722"/>
    </source>
</evidence>
<dbReference type="Proteomes" id="UP000642488">
    <property type="component" value="Unassembled WGS sequence"/>
</dbReference>
<accession>A0A934IKU5</accession>
<evidence type="ECO:0000259" key="8">
    <source>
        <dbReference type="Pfam" id="PF10150"/>
    </source>
</evidence>
<evidence type="ECO:0000256" key="7">
    <source>
        <dbReference type="ARBA" id="ARBA00022884"/>
    </source>
</evidence>
<gene>
    <name evidence="9" type="ORF">ILP92_13900</name>
</gene>
<reference evidence="9" key="1">
    <citation type="submission" date="2020-12" db="EMBL/GenBank/DDBJ databases">
        <title>Bacterial taxonomy.</title>
        <authorList>
            <person name="Pan X."/>
        </authorList>
    </citation>
    <scope>NUCLEOTIDE SEQUENCE</scope>
    <source>
        <strain evidence="9">KCTC 52957</strain>
    </source>
</reference>
<dbReference type="PANTHER" id="PTHR30001:SF1">
    <property type="entry name" value="RIBONUCLEASE E_G-LIKE PROTEIN, CHLOROPLASTIC"/>
    <property type="match status" value="1"/>
</dbReference>
<evidence type="ECO:0000313" key="10">
    <source>
        <dbReference type="Proteomes" id="UP000642488"/>
    </source>
</evidence>
<dbReference type="InterPro" id="IPR019307">
    <property type="entry name" value="RNA-bd_AU-1/RNase_E/G"/>
</dbReference>
<proteinExistence type="predicted"/>
<evidence type="ECO:0000256" key="4">
    <source>
        <dbReference type="ARBA" id="ARBA00022759"/>
    </source>
</evidence>
<evidence type="ECO:0000256" key="1">
    <source>
        <dbReference type="ARBA" id="ARBA00001946"/>
    </source>
</evidence>
<evidence type="ECO:0000256" key="3">
    <source>
        <dbReference type="ARBA" id="ARBA00022723"/>
    </source>
</evidence>
<dbReference type="GO" id="GO:0046872">
    <property type="term" value="F:metal ion binding"/>
    <property type="evidence" value="ECO:0007669"/>
    <property type="project" value="UniProtKB-KW"/>
</dbReference>
<dbReference type="InterPro" id="IPR004659">
    <property type="entry name" value="RNase_E/G"/>
</dbReference>
<dbReference type="AlphaFoldDB" id="A0A934IKU5"/>
<comment type="cofactor">
    <cofactor evidence="1">
        <name>Mg(2+)</name>
        <dbReference type="ChEBI" id="CHEBI:18420"/>
    </cofactor>
</comment>
<evidence type="ECO:0000256" key="5">
    <source>
        <dbReference type="ARBA" id="ARBA00022801"/>
    </source>
</evidence>
<keyword evidence="3" id="KW-0479">Metal-binding</keyword>
<evidence type="ECO:0000256" key="6">
    <source>
        <dbReference type="ARBA" id="ARBA00022842"/>
    </source>
</evidence>
<dbReference type="GO" id="GO:0005737">
    <property type="term" value="C:cytoplasm"/>
    <property type="evidence" value="ECO:0007669"/>
    <property type="project" value="TreeGrafter"/>
</dbReference>
<dbReference type="GO" id="GO:0006364">
    <property type="term" value="P:rRNA processing"/>
    <property type="evidence" value="ECO:0007669"/>
    <property type="project" value="TreeGrafter"/>
</dbReference>
<comment type="caution">
    <text evidence="9">The sequence shown here is derived from an EMBL/GenBank/DDBJ whole genome shotgun (WGS) entry which is preliminary data.</text>
</comment>
<dbReference type="GO" id="GO:0016787">
    <property type="term" value="F:hydrolase activity"/>
    <property type="evidence" value="ECO:0007669"/>
    <property type="project" value="UniProtKB-KW"/>
</dbReference>
<dbReference type="Pfam" id="PF10150">
    <property type="entry name" value="RNase_E_G"/>
    <property type="match status" value="2"/>
</dbReference>
<dbReference type="PANTHER" id="PTHR30001">
    <property type="entry name" value="RIBONUCLEASE"/>
    <property type="match status" value="1"/>
</dbReference>
<dbReference type="GO" id="GO:0004519">
    <property type="term" value="F:endonuclease activity"/>
    <property type="evidence" value="ECO:0007669"/>
    <property type="project" value="UniProtKB-KW"/>
</dbReference>
<name>A0A934IKU5_9RHOB</name>
<dbReference type="GO" id="GO:0004540">
    <property type="term" value="F:RNA nuclease activity"/>
    <property type="evidence" value="ECO:0007669"/>
    <property type="project" value="InterPro"/>
</dbReference>
<keyword evidence="4" id="KW-0255">Endonuclease</keyword>
<keyword evidence="10" id="KW-1185">Reference proteome</keyword>
<feature type="domain" description="RNA-binding protein AU-1/Ribonuclease E/G" evidence="8">
    <location>
        <begin position="102"/>
        <end position="201"/>
    </location>
</feature>
<dbReference type="RefSeq" id="WP_198917014.1">
    <property type="nucleotide sequence ID" value="NZ_JAEKPD010000014.1"/>
</dbReference>
<keyword evidence="5" id="KW-0378">Hydrolase</keyword>
<keyword evidence="7" id="KW-0694">RNA-binding</keyword>
<sequence>MKGRTVHLDSWGDHLAAAMLVDGKLDDLLIEDLTGRPVPGAIYRAIVDRPMKGQGGATLRLPSGRAYLRQGKGLAPGQAMLVQVTGYSEAGKAVPVTARPILKSRHVIVTPGAPGYNVARGIRDNDRREVLLAIAHDVAGAPDGLGLILRSAAEHAADSEIAEDIAATLDLAQQIADDSGSDPELLVDGPDPHMLAWRDWPTPDALFAEPGNFADHGILDRIDVLASSHAELGAHGWISIEPTRALVAVDVNTGGDTSLSAGLKANIAAARALPSQLRCRGLGGQITVDFAPSPKKDRKVLEQTLRAAFRDDPVDTVLAGWTPLGCFELQRKRDRLPLHELIRETMP</sequence>
<keyword evidence="2" id="KW-0540">Nuclease</keyword>